<feature type="region of interest" description="Disordered" evidence="1">
    <location>
        <begin position="1274"/>
        <end position="1451"/>
    </location>
</feature>
<feature type="region of interest" description="Disordered" evidence="1">
    <location>
        <begin position="575"/>
        <end position="676"/>
    </location>
</feature>
<evidence type="ECO:0000313" key="4">
    <source>
        <dbReference type="Proteomes" id="UP001165080"/>
    </source>
</evidence>
<reference evidence="3 4" key="1">
    <citation type="journal article" date="2023" name="Commun. Biol.">
        <title>Reorganization of the ancestral sex-determining regions during the evolution of trioecy in Pleodorina starrii.</title>
        <authorList>
            <person name="Takahashi K."/>
            <person name="Suzuki S."/>
            <person name="Kawai-Toyooka H."/>
            <person name="Yamamoto K."/>
            <person name="Hamaji T."/>
            <person name="Ootsuki R."/>
            <person name="Yamaguchi H."/>
            <person name="Kawachi M."/>
            <person name="Higashiyama T."/>
            <person name="Nozaki H."/>
        </authorList>
    </citation>
    <scope>NUCLEOTIDE SEQUENCE [LARGE SCALE GENOMIC DNA]</scope>
    <source>
        <strain evidence="3 4">NIES-4479</strain>
    </source>
</reference>
<feature type="compositionally biased region" description="Polar residues" evidence="1">
    <location>
        <begin position="648"/>
        <end position="660"/>
    </location>
</feature>
<proteinExistence type="predicted"/>
<feature type="region of interest" description="Disordered" evidence="1">
    <location>
        <begin position="191"/>
        <end position="216"/>
    </location>
</feature>
<gene>
    <name evidence="3" type="primary">PLEST009708</name>
    <name evidence="3" type="ORF">PLESTB_001450900</name>
</gene>
<feature type="compositionally biased region" description="Low complexity" evidence="1">
    <location>
        <begin position="666"/>
        <end position="676"/>
    </location>
</feature>
<evidence type="ECO:0000259" key="2">
    <source>
        <dbReference type="Pfam" id="PF15253"/>
    </source>
</evidence>
<dbReference type="GO" id="GO:0005815">
    <property type="term" value="C:microtubule organizing center"/>
    <property type="evidence" value="ECO:0007669"/>
    <property type="project" value="TreeGrafter"/>
</dbReference>
<protein>
    <recommendedName>
        <fullName evidence="2">STIL N-terminal domain-containing protein</fullName>
    </recommendedName>
</protein>
<feature type="region of interest" description="Disordered" evidence="1">
    <location>
        <begin position="442"/>
        <end position="490"/>
    </location>
</feature>
<keyword evidence="4" id="KW-1185">Reference proteome</keyword>
<organism evidence="3 4">
    <name type="scientific">Pleodorina starrii</name>
    <dbReference type="NCBI Taxonomy" id="330485"/>
    <lineage>
        <taxon>Eukaryota</taxon>
        <taxon>Viridiplantae</taxon>
        <taxon>Chlorophyta</taxon>
        <taxon>core chlorophytes</taxon>
        <taxon>Chlorophyceae</taxon>
        <taxon>CS clade</taxon>
        <taxon>Chlamydomonadales</taxon>
        <taxon>Volvocaceae</taxon>
        <taxon>Pleodorina</taxon>
    </lineage>
</organism>
<dbReference type="Pfam" id="PF15253">
    <property type="entry name" value="STIL_N"/>
    <property type="match status" value="1"/>
</dbReference>
<feature type="compositionally biased region" description="Low complexity" evidence="1">
    <location>
        <begin position="812"/>
        <end position="822"/>
    </location>
</feature>
<feature type="region of interest" description="Disordered" evidence="1">
    <location>
        <begin position="795"/>
        <end position="851"/>
    </location>
</feature>
<sequence length="1493" mass="149742">MAAACMSAYKAQQPPMKSLQHGLDRRGAARLTTGLALALALHTASPRKSASRSSSGAPSTLTATLLLPAVALSLTPLYARRLCDVPLAQTLSQPQRPEAGVQTGYLTMDQARSLLPLAADDSNVYSVPLVGVWVRGVRKTEHPLVYATALQFAYATALPDRAVQPDGAFLLLLFSGEGPVPRCYEARFTDPSAQPQPWPHGHDARSALLSPAGGSNSSSNSVTGAAVGVGGSSGFGCGGLRVLPYVLRAELAAQTAAPLELKPVMDSVTAATAARCLTLPPSSTTTTTRAGVSSLGHLGARPASPAASAAAGSVSKYDAYGTYSMYHQLRGSGSKLMTSPSKAMKILAGEGAGMTAIGGSVSGYAAWAGVGTASGAAATAVAATSATGWSSNSLYGGTGGQAAANPWAAAAAAGPSAFPGVGAQRDSPPVPRSSAVPTPFRLQQRAAAAEPRDEHSASAAGAGTHGERSAWVPVTRGPVPPSQTTTAAAAGPVAATGAGDLPVLPAVRVSAVPAAAAAPSRAGSTDWSDPANGVMGTPAAALARRDSQFLAATPGLPYDPAGPYSHLQQQIRIAGAEAEQQQQQQSQQPGAWGAGGGAAPWMASGMMPASARSSRPWSSGTTTAATAEPAVPQQQAHHNFRGGAGDNQHGQVSAASSSGRQPAPGPGSSVSASAACGTGSASGSGACWRMHSAAGGAGAGGHGEAAASQSLDGWLRASGRVASTECGLPLHASTAPGDAAPAAAAPRQAAACAPAAVGLVNGGLNGYGVDVSASAPHNGAAGSRIAAAVAQPPLPALSRPASADPYRPHPQPWQNRGQQQQQSRPAELGGAQSQAWASGSRCQSDGHENGGVELRAPAHVQYRQPEYQPYNQHPTQQRNQDQQQSLARQIVFPDDPEVVSEMGLADLEDDNLPMDPVLLRREVVRLRRQVHDLQRQLHIVAAGAPRLPLTSGRQEMSQPSQPSLVMEPQVTCRLAASAVSTTAAAAPQLRPADPQTDAPGRQRSDVTPAAEESTSSGRPCQQWQARQPWQQQQRQGGGAPAAPPVAAAGLPPALPASDAVSGPAHPCGATTATATAALAVAVLSRCPANSAPGHTTAAAVVGVATAHWPQQPAGCNVGAAADAEAAGDRVERMSVVSEAASSDRGSVWSMASLRSSIVSHHLCRSQAASRSPAEEGASAGNGDAPDANVGGPSIQPGGAVGLRDDYGGKNEPCSMSEGGSGGQGGGASARSGCCDEAMGTCSGTGVGALAELQQQALVASGRPHVHEYAGLGDRPAAAPGPRAAAALGGARSHGGLAGGTGRLQPSPLHAGLATGRPWAPGQLGRTPQPWDWAVGSAGKRGRRRARRSSSDSDSDSDHSLPSEPEDMPVAPRPSTAPSRAAAEAPTAAGDRIPLWKPHPTGAATVSNSGNGVSSSCGWPTHAHGHGQPRASAPAAPSPRTSSGGGGSSLAGVGTGVVAGAVVRTKYIPLEDDSDSSDSESELLLMQKYGISAL</sequence>
<dbReference type="PANTHER" id="PTHR15128:SF0">
    <property type="entry name" value="SCL-INTERRUPTING LOCUS PROTEIN"/>
    <property type="match status" value="1"/>
</dbReference>
<name>A0A9W6BVS0_9CHLO</name>
<accession>A0A9W6BVS0</accession>
<feature type="compositionally biased region" description="Low complexity" evidence="1">
    <location>
        <begin position="1372"/>
        <end position="1388"/>
    </location>
</feature>
<dbReference type="InterPro" id="IPR057731">
    <property type="entry name" value="STIL_N"/>
</dbReference>
<dbReference type="GO" id="GO:0071539">
    <property type="term" value="P:protein localization to centrosome"/>
    <property type="evidence" value="ECO:0007669"/>
    <property type="project" value="TreeGrafter"/>
</dbReference>
<dbReference type="PANTHER" id="PTHR15128">
    <property type="entry name" value="TAL1 SCL INTERRUPTING LOCUS"/>
    <property type="match status" value="1"/>
</dbReference>
<feature type="region of interest" description="Disordered" evidence="1">
    <location>
        <begin position="1165"/>
        <end position="1231"/>
    </location>
</feature>
<feature type="compositionally biased region" description="Gly residues" evidence="1">
    <location>
        <begin position="1291"/>
        <end position="1301"/>
    </location>
</feature>
<feature type="compositionally biased region" description="Low complexity" evidence="1">
    <location>
        <begin position="599"/>
        <end position="627"/>
    </location>
</feature>
<evidence type="ECO:0000313" key="3">
    <source>
        <dbReference type="EMBL" id="GLC59124.1"/>
    </source>
</evidence>
<feature type="compositionally biased region" description="Low complexity" evidence="1">
    <location>
        <begin position="1274"/>
        <end position="1290"/>
    </location>
</feature>
<feature type="compositionally biased region" description="Gly residues" evidence="1">
    <location>
        <begin position="1442"/>
        <end position="1451"/>
    </location>
</feature>
<dbReference type="InterPro" id="IPR026123">
    <property type="entry name" value="STIL"/>
</dbReference>
<dbReference type="GO" id="GO:0031023">
    <property type="term" value="P:microtubule organizing center organization"/>
    <property type="evidence" value="ECO:0007669"/>
    <property type="project" value="TreeGrafter"/>
</dbReference>
<dbReference type="Proteomes" id="UP001165080">
    <property type="component" value="Unassembled WGS sequence"/>
</dbReference>
<comment type="caution">
    <text evidence="3">The sequence shown here is derived from an EMBL/GenBank/DDBJ whole genome shotgun (WGS) entry which is preliminary data.</text>
</comment>
<dbReference type="EMBL" id="BRXU01000026">
    <property type="protein sequence ID" value="GLC59124.1"/>
    <property type="molecule type" value="Genomic_DNA"/>
</dbReference>
<feature type="compositionally biased region" description="Gly residues" evidence="1">
    <location>
        <begin position="1218"/>
        <end position="1227"/>
    </location>
</feature>
<dbReference type="GO" id="GO:0007052">
    <property type="term" value="P:mitotic spindle organization"/>
    <property type="evidence" value="ECO:0007669"/>
    <property type="project" value="TreeGrafter"/>
</dbReference>
<dbReference type="GO" id="GO:0007224">
    <property type="term" value="P:smoothened signaling pathway"/>
    <property type="evidence" value="ECO:0007669"/>
    <property type="project" value="TreeGrafter"/>
</dbReference>
<feature type="compositionally biased region" description="Low complexity" evidence="1">
    <location>
        <begin position="575"/>
        <end position="591"/>
    </location>
</feature>
<feature type="compositionally biased region" description="Low complexity" evidence="1">
    <location>
        <begin position="1021"/>
        <end position="1034"/>
    </location>
</feature>
<feature type="compositionally biased region" description="Low complexity" evidence="1">
    <location>
        <begin position="1429"/>
        <end position="1441"/>
    </location>
</feature>
<feature type="region of interest" description="Disordered" evidence="1">
    <location>
        <begin position="982"/>
        <end position="1066"/>
    </location>
</feature>
<feature type="compositionally biased region" description="Low complexity" evidence="1">
    <location>
        <begin position="206"/>
        <end position="216"/>
    </location>
</feature>
<feature type="compositionally biased region" description="Polar residues" evidence="1">
    <location>
        <begin position="831"/>
        <end position="843"/>
    </location>
</feature>
<feature type="compositionally biased region" description="Low complexity" evidence="1">
    <location>
        <begin position="1405"/>
        <end position="1415"/>
    </location>
</feature>
<evidence type="ECO:0000256" key="1">
    <source>
        <dbReference type="SAM" id="MobiDB-lite"/>
    </source>
</evidence>
<feature type="domain" description="STIL N-terminal" evidence="2">
    <location>
        <begin position="68"/>
        <end position="190"/>
    </location>
</feature>